<dbReference type="HOGENOM" id="CLU_2865767_0_0_11"/>
<dbReference type="AlphaFoldDB" id="G8XDK7"/>
<dbReference type="Proteomes" id="UP000007842">
    <property type="component" value="Plasmid pSCATT"/>
</dbReference>
<gene>
    <name evidence="2" type="ordered locus">SCATT_p00080</name>
</gene>
<evidence type="ECO:0000256" key="1">
    <source>
        <dbReference type="SAM" id="MobiDB-lite"/>
    </source>
</evidence>
<proteinExistence type="predicted"/>
<reference evidence="3" key="1">
    <citation type="submission" date="2011-12" db="EMBL/GenBank/DDBJ databases">
        <title>Complete genome sequence of Streptomyces cattleya strain DSM 46488.</title>
        <authorList>
            <person name="Ou H.-Y."/>
            <person name="Li P."/>
            <person name="Zhao C."/>
            <person name="O'Hagan D."/>
            <person name="Deng Z."/>
        </authorList>
    </citation>
    <scope>NUCLEOTIDE SEQUENCE [LARGE SCALE GENOMIC DNA]</scope>
    <source>
        <strain evidence="3">ATCC 35852 / DSM 46488 / JCM 4925 / NBRC 14057 / NRRL 8057</strain>
        <plasmid evidence="3">Plasmid pSCATT</plasmid>
    </source>
</reference>
<organism evidence="2 3">
    <name type="scientific">Streptantibioticus cattleyicolor (strain ATCC 35852 / DSM 46488 / JCM 4925 / NBRC 14057 / NRRL 8057)</name>
    <name type="common">Streptomyces cattleya</name>
    <dbReference type="NCBI Taxonomy" id="1003195"/>
    <lineage>
        <taxon>Bacteria</taxon>
        <taxon>Bacillati</taxon>
        <taxon>Actinomycetota</taxon>
        <taxon>Actinomycetes</taxon>
        <taxon>Kitasatosporales</taxon>
        <taxon>Streptomycetaceae</taxon>
        <taxon>Streptantibioticus</taxon>
    </lineage>
</organism>
<evidence type="ECO:0000313" key="3">
    <source>
        <dbReference type="Proteomes" id="UP000007842"/>
    </source>
</evidence>
<geneLocation type="plasmid" evidence="2 3">
    <name>pSCATT</name>
</geneLocation>
<accession>G8XDK7</accession>
<keyword evidence="2" id="KW-0614">Plasmid</keyword>
<evidence type="ECO:0000313" key="2">
    <source>
        <dbReference type="EMBL" id="AEW98201.1"/>
    </source>
</evidence>
<dbReference type="PATRIC" id="fig|1003195.29.peg.5813"/>
<dbReference type="KEGG" id="scy:SCATT_p00080"/>
<keyword evidence="3" id="KW-1185">Reference proteome</keyword>
<protein>
    <submittedName>
        <fullName evidence="2">Uncharacterized protein</fullName>
    </submittedName>
</protein>
<name>G8XDK7_STREN</name>
<dbReference type="EMBL" id="CP003229">
    <property type="protein sequence ID" value="AEW98201.1"/>
    <property type="molecule type" value="Genomic_DNA"/>
</dbReference>
<sequence length="64" mass="6646">MRSTRAPGDVPLTRAPTIRAVPRVSAAGGQPGTRGTPFPATGVVPVSYRGTTPVVRSRRGCSAW</sequence>
<feature type="region of interest" description="Disordered" evidence="1">
    <location>
        <begin position="1"/>
        <end position="41"/>
    </location>
</feature>